<evidence type="ECO:0008006" key="4">
    <source>
        <dbReference type="Google" id="ProtNLM"/>
    </source>
</evidence>
<reference evidence="3" key="1">
    <citation type="journal article" date="2021" name="BMC Genomics">
        <title>Chromosome-level genome assembly and manually-curated proteome of model necrotroph Parastagonospora nodorum Sn15 reveals a genome-wide trove of candidate effector homologs, and redundancy of virulence-related functions within an accessory chromosome.</title>
        <authorList>
            <person name="Bertazzoni S."/>
            <person name="Jones D.A.B."/>
            <person name="Phan H.T."/>
            <person name="Tan K.-C."/>
            <person name="Hane J.K."/>
        </authorList>
    </citation>
    <scope>NUCLEOTIDE SEQUENCE [LARGE SCALE GENOMIC DNA]</scope>
    <source>
        <strain evidence="3">SN15 / ATCC MYA-4574 / FGSC 10173)</strain>
    </source>
</reference>
<evidence type="ECO:0000313" key="2">
    <source>
        <dbReference type="EMBL" id="QRC95517.1"/>
    </source>
</evidence>
<dbReference type="EMBL" id="CP069027">
    <property type="protein sequence ID" value="QRC95517.1"/>
    <property type="molecule type" value="Genomic_DNA"/>
</dbReference>
<dbReference type="Proteomes" id="UP000663193">
    <property type="component" value="Chromosome 5"/>
</dbReference>
<gene>
    <name evidence="2" type="ORF">JI435_032010</name>
</gene>
<sequence length="721" mass="79051">MRLLPLVRLAGLIGLAAASPVIGREAGKDANVTPPRRLVVYTQVNFTGTPYEIHAEKGCVQFVAPVYKNLQSFKVADQVCYFMDEDACGGKALVIVDALGAEAWANTDDGTNFSSRITSVYCEDHSMRPPGGADAAVVKRDGPGETTVCRSTMDIGPCVTLSANSACVFFGYELRHNIRNVYQAYGSICNYYYDGNCDVPTPVMTVNTHKQALHVPLDKQTGDRLAYVKCQDQWVAQDIQDDTVHIFPRADDVHSIGEATEAQPQSTTATPCDDPRYVDPDANVGPGFVYFCWGRKGGTERTVNLPILVSRRSHAIHCVPVNDQSAPEANTEQLQPTIKREEVLPLGSAGQVLVADREGFGGKTQLVDTVKDDNNCAPLFNQFFWNLQSLIQYQGSVCTYWQYDCGDLLPDNKPVFTVDSLGGQIGLSPIPWVFGGENRNKIAYIRCINGKAAVDYIAALDSSEKVINNKTHGVAKNTAFSTGLQDGQLAARAESMAEDYFEPLTLYRDPDKGGAVMTYVGPSCGLNPFNVDPIKSLWQDKGFLCQFYPEWGCQETKGPPLWIDSRDGPCYNRNVEFPILSISCTRSTYEDVTGRPDTTQLIEYKAEATPAAVTPGTITPATLAIRTDAANTFTPLKFCTGENLTGACFSYTGPDCASGDPAIFEMKSIVVDKDFQCVFMSGLNCNEGYPHYVDARQDENRINSIDWIVKSIYCKPEPWHG</sequence>
<name>A0A7U2I142_PHANO</name>
<dbReference type="KEGG" id="pno:SNOG_03201"/>
<proteinExistence type="predicted"/>
<evidence type="ECO:0000256" key="1">
    <source>
        <dbReference type="SAM" id="SignalP"/>
    </source>
</evidence>
<accession>A0A7U2I142</accession>
<feature type="signal peptide" evidence="1">
    <location>
        <begin position="1"/>
        <end position="18"/>
    </location>
</feature>
<keyword evidence="1" id="KW-0732">Signal</keyword>
<dbReference type="AlphaFoldDB" id="A0A7U2I142"/>
<keyword evidence="3" id="KW-1185">Reference proteome</keyword>
<feature type="chain" id="PRO_5034875952" description="Ecp2 effector protein domain-containing protein" evidence="1">
    <location>
        <begin position="19"/>
        <end position="721"/>
    </location>
</feature>
<protein>
    <recommendedName>
        <fullName evidence="4">Ecp2 effector protein domain-containing protein</fullName>
    </recommendedName>
</protein>
<dbReference type="VEuPathDB" id="FungiDB:JI435_032010"/>
<organism evidence="2 3">
    <name type="scientific">Phaeosphaeria nodorum (strain SN15 / ATCC MYA-4574 / FGSC 10173)</name>
    <name type="common">Glume blotch fungus</name>
    <name type="synonym">Parastagonospora nodorum</name>
    <dbReference type="NCBI Taxonomy" id="321614"/>
    <lineage>
        <taxon>Eukaryota</taxon>
        <taxon>Fungi</taxon>
        <taxon>Dikarya</taxon>
        <taxon>Ascomycota</taxon>
        <taxon>Pezizomycotina</taxon>
        <taxon>Dothideomycetes</taxon>
        <taxon>Pleosporomycetidae</taxon>
        <taxon>Pleosporales</taxon>
        <taxon>Pleosporineae</taxon>
        <taxon>Phaeosphaeriaceae</taxon>
        <taxon>Parastagonospora</taxon>
    </lineage>
</organism>
<evidence type="ECO:0000313" key="3">
    <source>
        <dbReference type="Proteomes" id="UP000663193"/>
    </source>
</evidence>
<dbReference type="RefSeq" id="XP_001793779.1">
    <property type="nucleotide sequence ID" value="XM_001793727.1"/>
</dbReference>
<dbReference type="OrthoDB" id="3767599at2759"/>